<organism evidence="7 8">
    <name type="scientific">Lymnaea stagnalis</name>
    <name type="common">Great pond snail</name>
    <name type="synonym">Helix stagnalis</name>
    <dbReference type="NCBI Taxonomy" id="6523"/>
    <lineage>
        <taxon>Eukaryota</taxon>
        <taxon>Metazoa</taxon>
        <taxon>Spiralia</taxon>
        <taxon>Lophotrochozoa</taxon>
        <taxon>Mollusca</taxon>
        <taxon>Gastropoda</taxon>
        <taxon>Heterobranchia</taxon>
        <taxon>Euthyneura</taxon>
        <taxon>Panpulmonata</taxon>
        <taxon>Hygrophila</taxon>
        <taxon>Lymnaeoidea</taxon>
        <taxon>Lymnaeidae</taxon>
        <taxon>Lymnaea</taxon>
    </lineage>
</organism>
<keyword evidence="2 4" id="KW-0479">Metal-binding</keyword>
<dbReference type="PROSITE" id="PS01282">
    <property type="entry name" value="BIR_REPEAT_1"/>
    <property type="match status" value="1"/>
</dbReference>
<dbReference type="InterPro" id="IPR013083">
    <property type="entry name" value="Znf_RING/FYVE/PHD"/>
</dbReference>
<dbReference type="GO" id="GO:0008270">
    <property type="term" value="F:zinc ion binding"/>
    <property type="evidence" value="ECO:0007669"/>
    <property type="project" value="UniProtKB-KW"/>
</dbReference>
<dbReference type="PROSITE" id="PS50143">
    <property type="entry name" value="BIR_REPEAT_2"/>
    <property type="match status" value="1"/>
</dbReference>
<comment type="caution">
    <text evidence="7">The sequence shown here is derived from an EMBL/GenBank/DDBJ whole genome shotgun (WGS) entry which is preliminary data.</text>
</comment>
<dbReference type="SUPFAM" id="SSF57924">
    <property type="entry name" value="Inhibitor of apoptosis (IAP) repeat"/>
    <property type="match status" value="1"/>
</dbReference>
<dbReference type="Pfam" id="PF00653">
    <property type="entry name" value="BIR"/>
    <property type="match status" value="1"/>
</dbReference>
<keyword evidence="2 4" id="KW-0863">Zinc-finger</keyword>
<evidence type="ECO:0000313" key="7">
    <source>
        <dbReference type="EMBL" id="CAL1534121.1"/>
    </source>
</evidence>
<name>A0AAV2HJB3_LYMST</name>
<dbReference type="InterPro" id="IPR009003">
    <property type="entry name" value="Peptidase_S1_PA"/>
</dbReference>
<dbReference type="EMBL" id="CAXITT010000162">
    <property type="protein sequence ID" value="CAL1534121.1"/>
    <property type="molecule type" value="Genomic_DNA"/>
</dbReference>
<dbReference type="PROSITE" id="PS50089">
    <property type="entry name" value="ZF_RING_2"/>
    <property type="match status" value="1"/>
</dbReference>
<evidence type="ECO:0000256" key="1">
    <source>
        <dbReference type="ARBA" id="ARBA00006672"/>
    </source>
</evidence>
<dbReference type="Gene3D" id="1.10.1170.10">
    <property type="entry name" value="Inhibitor Of Apoptosis Protein (2mihbC-IAP-1), Chain A"/>
    <property type="match status" value="1"/>
</dbReference>
<comment type="similarity">
    <text evidence="1">Belongs to the IAP family.</text>
</comment>
<evidence type="ECO:0000256" key="5">
    <source>
        <dbReference type="SAM" id="MobiDB-lite"/>
    </source>
</evidence>
<dbReference type="InterPro" id="IPR050784">
    <property type="entry name" value="IAP"/>
</dbReference>
<accession>A0AAV2HJB3</accession>
<dbReference type="SUPFAM" id="SSF50494">
    <property type="entry name" value="Trypsin-like serine proteases"/>
    <property type="match status" value="1"/>
</dbReference>
<dbReference type="SMART" id="SM00238">
    <property type="entry name" value="BIR"/>
    <property type="match status" value="1"/>
</dbReference>
<dbReference type="InterPro" id="IPR001370">
    <property type="entry name" value="BIR_rpt"/>
</dbReference>
<feature type="domain" description="RING-type" evidence="6">
    <location>
        <begin position="630"/>
        <end position="665"/>
    </location>
</feature>
<evidence type="ECO:0000256" key="3">
    <source>
        <dbReference type="ARBA" id="ARBA00022833"/>
    </source>
</evidence>
<dbReference type="Gene3D" id="3.30.40.10">
    <property type="entry name" value="Zinc/RING finger domain, C3HC4 (zinc finger)"/>
    <property type="match status" value="1"/>
</dbReference>
<gene>
    <name evidence="7" type="ORF">GSLYS_00008081001</name>
</gene>
<protein>
    <recommendedName>
        <fullName evidence="6">RING-type domain-containing protein</fullName>
    </recommendedName>
</protein>
<feature type="compositionally biased region" description="Basic and acidic residues" evidence="5">
    <location>
        <begin position="35"/>
        <end position="48"/>
    </location>
</feature>
<dbReference type="PANTHER" id="PTHR10044">
    <property type="entry name" value="INHIBITOR OF APOPTOSIS"/>
    <property type="match status" value="1"/>
</dbReference>
<dbReference type="PANTHER" id="PTHR10044:SF139">
    <property type="entry name" value="DEATH-ASSOCIATED INHIBITOR OF APOPTOSIS 2"/>
    <property type="match status" value="1"/>
</dbReference>
<evidence type="ECO:0000256" key="2">
    <source>
        <dbReference type="ARBA" id="ARBA00022771"/>
    </source>
</evidence>
<keyword evidence="3" id="KW-0862">Zinc</keyword>
<dbReference type="InterPro" id="IPR001841">
    <property type="entry name" value="Znf_RING"/>
</dbReference>
<dbReference type="Pfam" id="PF13920">
    <property type="entry name" value="zf-C3HC4_3"/>
    <property type="match status" value="1"/>
</dbReference>
<evidence type="ECO:0000256" key="4">
    <source>
        <dbReference type="PROSITE-ProRule" id="PRU00175"/>
    </source>
</evidence>
<proteinExistence type="inferred from homology"/>
<evidence type="ECO:0000259" key="6">
    <source>
        <dbReference type="PROSITE" id="PS50089"/>
    </source>
</evidence>
<feature type="region of interest" description="Disordered" evidence="5">
    <location>
        <begin position="25"/>
        <end position="50"/>
    </location>
</feature>
<feature type="region of interest" description="Disordered" evidence="5">
    <location>
        <begin position="475"/>
        <end position="501"/>
    </location>
</feature>
<evidence type="ECO:0000313" key="8">
    <source>
        <dbReference type="Proteomes" id="UP001497497"/>
    </source>
</evidence>
<keyword evidence="8" id="KW-1185">Reference proteome</keyword>
<dbReference type="Proteomes" id="UP001497497">
    <property type="component" value="Unassembled WGS sequence"/>
</dbReference>
<sequence>MVDPKCNIFHHNDCRSITNDNESAGCVKSHTSDGSAKEIPSHRNDTENSARPINSKITTVTQATQVLNNLSQETSVNFKSRSGNHQELNVSNEEFVPQDEERGLSEAVGGLEISTQGSGSFVPHRDVRQIDQTESLDDSELFEPEIELIKDDVTCPALHSLECKKNPGHFAYFPINILNLAQIPSKTRHTNVLKFIQLFANLTVRIIVTNKTQQKIGTGSLSLTQSLEDEFNTGEEAATHRFGKAVRCVASFVKKPKFMIHIVTNKHVVSSNEEAVNATVEFFYDHPSRNHIKVIKGVWVHLSQIIGDNQSTLVCKTSDQSFALRIYQMRKDVLDIANKLSRRAKECMTKKLFIISHPHGKEKVLSYGDSVLVKYDIRSIELNGRLVTKLIKLNNSQVADAHFPSLRKAFLYAADTCVGCCGAPVISFKRVQHQASADADLQLEVWVHNGVEKSHGLGASVLKEFTTEDLECSNPSLVGDQAVESDDEEENPGGQAEVTSPVFKVKSQPSYPSYIIYKERLNSFASWDSHHIHRPESLAHAGFFYAGYADCVRCFQCGLGLRSWKEGDDVNVQHEKHRPSCAFLQAHLRPSLDSGQNNMRVSAENYSGQRNLVLTVLEQENEKLQQKLLCKVCDQEPVRDLFLPCGELYACTECSKLLTHCPACNKQILATVATYFG</sequence>
<dbReference type="AlphaFoldDB" id="A0AAV2HJB3"/>
<dbReference type="GO" id="GO:0005634">
    <property type="term" value="C:nucleus"/>
    <property type="evidence" value="ECO:0007669"/>
    <property type="project" value="TreeGrafter"/>
</dbReference>
<reference evidence="7 8" key="1">
    <citation type="submission" date="2024-04" db="EMBL/GenBank/DDBJ databases">
        <authorList>
            <consortium name="Genoscope - CEA"/>
            <person name="William W."/>
        </authorList>
    </citation>
    <scope>NUCLEOTIDE SEQUENCE [LARGE SCALE GENOMIC DNA]</scope>
</reference>
<dbReference type="GO" id="GO:0005737">
    <property type="term" value="C:cytoplasm"/>
    <property type="evidence" value="ECO:0007669"/>
    <property type="project" value="TreeGrafter"/>
</dbReference>
<dbReference type="CDD" id="cd00022">
    <property type="entry name" value="BIR"/>
    <property type="match status" value="1"/>
</dbReference>